<keyword evidence="2" id="KW-1185">Reference proteome</keyword>
<organism evidence="1 2">
    <name type="scientific">Desulfosarcina alkanivorans</name>
    <dbReference type="NCBI Taxonomy" id="571177"/>
    <lineage>
        <taxon>Bacteria</taxon>
        <taxon>Pseudomonadati</taxon>
        <taxon>Thermodesulfobacteriota</taxon>
        <taxon>Desulfobacteria</taxon>
        <taxon>Desulfobacterales</taxon>
        <taxon>Desulfosarcinaceae</taxon>
        <taxon>Desulfosarcina</taxon>
    </lineage>
</organism>
<dbReference type="InterPro" id="IPR036390">
    <property type="entry name" value="WH_DNA-bd_sf"/>
</dbReference>
<name>A0A5K7YN02_9BACT</name>
<dbReference type="Gene3D" id="1.10.10.10">
    <property type="entry name" value="Winged helix-like DNA-binding domain superfamily/Winged helix DNA-binding domain"/>
    <property type="match status" value="2"/>
</dbReference>
<dbReference type="KEGG" id="dalk:DSCA_35700"/>
<gene>
    <name evidence="1" type="ORF">DSCA_35700</name>
</gene>
<proteinExistence type="predicted"/>
<dbReference type="Proteomes" id="UP000427906">
    <property type="component" value="Chromosome"/>
</dbReference>
<accession>A0A5K7YN02</accession>
<reference evidence="1 2" key="1">
    <citation type="submission" date="2019-11" db="EMBL/GenBank/DDBJ databases">
        <title>Comparative genomics of hydrocarbon-degrading Desulfosarcina strains.</title>
        <authorList>
            <person name="Watanabe M."/>
            <person name="Kojima H."/>
            <person name="Fukui M."/>
        </authorList>
    </citation>
    <scope>NUCLEOTIDE SEQUENCE [LARGE SCALE GENOMIC DNA]</scope>
    <source>
        <strain evidence="1 2">PL12</strain>
    </source>
</reference>
<sequence>MALVYLKQNHDIDNQDYRRLNRVDMMTAGSDLRGLVQADLVEQSGVGRWTKYRLKVSVAENGDSPIGENEKKIIGYIQQQGSITNAECRELLGTNLDETSYILKKMTDKGVIKRLGKGRWTRYELP</sequence>
<protein>
    <recommendedName>
        <fullName evidence="3">ATP-dependent DNA helicase RecG C-terminal domain-containing protein</fullName>
    </recommendedName>
</protein>
<evidence type="ECO:0008006" key="3">
    <source>
        <dbReference type="Google" id="ProtNLM"/>
    </source>
</evidence>
<evidence type="ECO:0000313" key="1">
    <source>
        <dbReference type="EMBL" id="BBO69640.1"/>
    </source>
</evidence>
<dbReference type="InterPro" id="IPR036388">
    <property type="entry name" value="WH-like_DNA-bd_sf"/>
</dbReference>
<dbReference type="SUPFAM" id="SSF46785">
    <property type="entry name" value="Winged helix' DNA-binding domain"/>
    <property type="match status" value="1"/>
</dbReference>
<dbReference type="Pfam" id="PF13412">
    <property type="entry name" value="HTH_24"/>
    <property type="match status" value="1"/>
</dbReference>
<evidence type="ECO:0000313" key="2">
    <source>
        <dbReference type="Proteomes" id="UP000427906"/>
    </source>
</evidence>
<dbReference type="AlphaFoldDB" id="A0A5K7YN02"/>
<dbReference type="EMBL" id="AP021874">
    <property type="protein sequence ID" value="BBO69640.1"/>
    <property type="molecule type" value="Genomic_DNA"/>
</dbReference>